<dbReference type="Proteomes" id="UP001302120">
    <property type="component" value="Unassembled WGS sequence"/>
</dbReference>
<proteinExistence type="predicted"/>
<sequence>MKQVTYFSSASVPGAIAIENFWSAVIAYQETNERGNCFYYASDNPTTAKTELEAMGFKEVDILGLRTAEEMKPYIIRRRANV</sequence>
<protein>
    <submittedName>
        <fullName evidence="1">Uncharacterized protein</fullName>
    </submittedName>
</protein>
<comment type="caution">
    <text evidence="1">The sequence shown here is derived from an EMBL/GenBank/DDBJ whole genome shotgun (WGS) entry which is preliminary data.</text>
</comment>
<organism evidence="1 2">
    <name type="scientific">Nodularia harveyana UHCC-0300</name>
    <dbReference type="NCBI Taxonomy" id="2974287"/>
    <lineage>
        <taxon>Bacteria</taxon>
        <taxon>Bacillati</taxon>
        <taxon>Cyanobacteriota</taxon>
        <taxon>Cyanophyceae</taxon>
        <taxon>Nostocales</taxon>
        <taxon>Nodulariaceae</taxon>
        <taxon>Nodularia</taxon>
    </lineage>
</organism>
<evidence type="ECO:0000313" key="1">
    <source>
        <dbReference type="EMBL" id="MEA5583747.1"/>
    </source>
</evidence>
<gene>
    <name evidence="1" type="ORF">VB620_20695</name>
</gene>
<accession>A0ABU5UJJ6</accession>
<reference evidence="1 2" key="1">
    <citation type="submission" date="2023-12" db="EMBL/GenBank/DDBJ databases">
        <title>Baltic Sea Cyanobacteria.</title>
        <authorList>
            <person name="Delbaje E."/>
            <person name="Fewer D.P."/>
            <person name="Shishido T.K."/>
        </authorList>
    </citation>
    <scope>NUCLEOTIDE SEQUENCE [LARGE SCALE GENOMIC DNA]</scope>
    <source>
        <strain evidence="1 2">UHCC-0300</strain>
    </source>
</reference>
<keyword evidence="2" id="KW-1185">Reference proteome</keyword>
<name>A0ABU5UJJ6_9CYAN</name>
<evidence type="ECO:0000313" key="2">
    <source>
        <dbReference type="Proteomes" id="UP001302120"/>
    </source>
</evidence>
<dbReference type="EMBL" id="JAYGHG010000062">
    <property type="protein sequence ID" value="MEA5583747.1"/>
    <property type="molecule type" value="Genomic_DNA"/>
</dbReference>
<dbReference type="RefSeq" id="WP_323198043.1">
    <property type="nucleotide sequence ID" value="NZ_JAYGHG010000062.1"/>
</dbReference>